<name>A0A0K9GXR0_9BACI</name>
<dbReference type="AlphaFoldDB" id="A0A0K9GXR0"/>
<evidence type="ECO:0000313" key="3">
    <source>
        <dbReference type="Proteomes" id="UP000037146"/>
    </source>
</evidence>
<keyword evidence="1" id="KW-1133">Transmembrane helix</keyword>
<keyword evidence="1" id="KW-0812">Transmembrane</keyword>
<dbReference type="PATRIC" id="fig|1679170.3.peg.4375"/>
<dbReference type="Proteomes" id="UP000037146">
    <property type="component" value="Unassembled WGS sequence"/>
</dbReference>
<evidence type="ECO:0000256" key="1">
    <source>
        <dbReference type="SAM" id="Phobius"/>
    </source>
</evidence>
<keyword evidence="3" id="KW-1185">Reference proteome</keyword>
<reference evidence="3" key="1">
    <citation type="submission" date="2015-07" db="EMBL/GenBank/DDBJ databases">
        <title>Genome sequencing project for genomic taxonomy and phylogenomics of Bacillus-like bacteria.</title>
        <authorList>
            <person name="Liu B."/>
            <person name="Wang J."/>
            <person name="Zhu Y."/>
            <person name="Liu G."/>
            <person name="Chen Q."/>
            <person name="Chen Z."/>
            <person name="Lan J."/>
            <person name="Che J."/>
            <person name="Ge C."/>
            <person name="Shi H."/>
            <person name="Pan Z."/>
            <person name="Liu X."/>
        </authorList>
    </citation>
    <scope>NUCLEOTIDE SEQUENCE [LARGE SCALE GENOMIC DNA]</scope>
    <source>
        <strain evidence="3">FJAT-27997</strain>
    </source>
</reference>
<feature type="transmembrane region" description="Helical" evidence="1">
    <location>
        <begin position="9"/>
        <end position="26"/>
    </location>
</feature>
<evidence type="ECO:0000313" key="2">
    <source>
        <dbReference type="EMBL" id="KMY51420.1"/>
    </source>
</evidence>
<gene>
    <name evidence="2" type="ORF">AC625_19285</name>
</gene>
<keyword evidence="1" id="KW-0472">Membrane</keyword>
<feature type="transmembrane region" description="Helical" evidence="1">
    <location>
        <begin position="38"/>
        <end position="58"/>
    </location>
</feature>
<sequence length="66" mass="7790">MEKYLKNNFYVKWFAVVGGICGYYYFQYCDERFVKGFGLHVETAILTIPFIGTLLGLFDKYLQTKK</sequence>
<dbReference type="EMBL" id="LFZW01000001">
    <property type="protein sequence ID" value="KMY51420.1"/>
    <property type="molecule type" value="Genomic_DNA"/>
</dbReference>
<proteinExistence type="predicted"/>
<comment type="caution">
    <text evidence="2">The sequence shown here is derived from an EMBL/GenBank/DDBJ whole genome shotgun (WGS) entry which is preliminary data.</text>
</comment>
<accession>A0A0K9GXR0</accession>
<organism evidence="2 3">
    <name type="scientific">Peribacillus loiseleuriae</name>
    <dbReference type="NCBI Taxonomy" id="1679170"/>
    <lineage>
        <taxon>Bacteria</taxon>
        <taxon>Bacillati</taxon>
        <taxon>Bacillota</taxon>
        <taxon>Bacilli</taxon>
        <taxon>Bacillales</taxon>
        <taxon>Bacillaceae</taxon>
        <taxon>Peribacillus</taxon>
    </lineage>
</organism>
<protein>
    <submittedName>
        <fullName evidence="2">Uncharacterized protein</fullName>
    </submittedName>
</protein>